<dbReference type="GO" id="GO:0046872">
    <property type="term" value="F:metal ion binding"/>
    <property type="evidence" value="ECO:0007669"/>
    <property type="project" value="UniProtKB-KW"/>
</dbReference>
<dbReference type="GO" id="GO:0016791">
    <property type="term" value="F:phosphatase activity"/>
    <property type="evidence" value="ECO:0007669"/>
    <property type="project" value="InterPro"/>
</dbReference>
<proteinExistence type="inferred from homology"/>
<feature type="domain" description="Nucleotidyl transferase" evidence="8">
    <location>
        <begin position="6"/>
        <end position="227"/>
    </location>
</feature>
<dbReference type="Pfam" id="PF00483">
    <property type="entry name" value="NTP_transferase"/>
    <property type="match status" value="1"/>
</dbReference>
<evidence type="ECO:0000256" key="5">
    <source>
        <dbReference type="ARBA" id="ARBA00022801"/>
    </source>
</evidence>
<dbReference type="InterPro" id="IPR023214">
    <property type="entry name" value="HAD_sf"/>
</dbReference>
<dbReference type="NCBIfam" id="TIGR01662">
    <property type="entry name" value="HAD-SF-IIIA"/>
    <property type="match status" value="1"/>
</dbReference>
<dbReference type="RefSeq" id="WP_085932681.1">
    <property type="nucleotide sequence ID" value="NZ_FUWJ01000001.1"/>
</dbReference>
<evidence type="ECO:0000256" key="7">
    <source>
        <dbReference type="ARBA" id="ARBA00031828"/>
    </source>
</evidence>
<dbReference type="InterPro" id="IPR006549">
    <property type="entry name" value="HAD-SF_hydro_IIIA"/>
</dbReference>
<dbReference type="SUPFAM" id="SSF56784">
    <property type="entry name" value="HAD-like"/>
    <property type="match status" value="1"/>
</dbReference>
<evidence type="ECO:0000256" key="6">
    <source>
        <dbReference type="ARBA" id="ARBA00023277"/>
    </source>
</evidence>
<evidence type="ECO:0000313" key="9">
    <source>
        <dbReference type="EMBL" id="SJZ42487.1"/>
    </source>
</evidence>
<dbReference type="GO" id="GO:0005737">
    <property type="term" value="C:cytoplasm"/>
    <property type="evidence" value="ECO:0007669"/>
    <property type="project" value="UniProtKB-SubCell"/>
</dbReference>
<dbReference type="InterPro" id="IPR029044">
    <property type="entry name" value="Nucleotide-diphossugar_trans"/>
</dbReference>
<comment type="subcellular location">
    <subcellularLocation>
        <location evidence="1">Cytoplasm</location>
    </subcellularLocation>
</comment>
<dbReference type="Gene3D" id="3.90.550.10">
    <property type="entry name" value="Spore Coat Polysaccharide Biosynthesis Protein SpsA, Chain A"/>
    <property type="match status" value="1"/>
</dbReference>
<dbReference type="PANTHER" id="PTHR42891:SF1">
    <property type="entry name" value="D-GLYCERO-BETA-D-MANNO-HEPTOSE-1,7-BISPHOSPHATE 7-PHOSPHATASE"/>
    <property type="match status" value="1"/>
</dbReference>
<keyword evidence="4" id="KW-0479">Metal-binding</keyword>
<dbReference type="Pfam" id="PF13242">
    <property type="entry name" value="Hydrolase_like"/>
    <property type="match status" value="1"/>
</dbReference>
<dbReference type="InterPro" id="IPR004446">
    <property type="entry name" value="Heptose_bisP_phosphatase"/>
</dbReference>
<keyword evidence="10" id="KW-1185">Reference proteome</keyword>
<gene>
    <name evidence="9" type="ORF">SAMN02745126_01006</name>
</gene>
<sequence length="408" mass="45058">MPVTQAVCLVGGRGTRLGTLTDQTPKPLLAVGGRPFLDYLIHDARRFGLNRLLLLAGYQSHEIVSRYDGKRFDSLAVDVVVEAEPAGTGGALLHARDRLDDSFFLLNGDSFFDFNWLNLATADAHEHWAMHVALATGIVGSRYGRVELAGARIKGFHPEGDSSQPINAGIYLARRSLLDEIKTLPCSLEREILPKLAQEGRLLGYAARGAFIDIGVPDDFARAQTFIPACMRRPAAFLDRDGVLNRDDGYVHRIDQVTWIDGAIDAVKWLNDAGYYVFVITNQAGVAHGYYAEEQIHELHGWMAEELQSRGAHVDAFEYCPFHPEGAVDRYRQVSEFRKPKPGMIRRLQQEWPTDPAKSFVIGDRDTDMEAAAAAGLPGFKFPGGNLAEFVKSHVTARRVGETATAPQ</sequence>
<protein>
    <recommendedName>
        <fullName evidence="7">D,D-heptose 1,7-bisphosphate phosphatase</fullName>
    </recommendedName>
</protein>
<dbReference type="STRING" id="225324.SAMN02745126_01006"/>
<name>A0A1T4KJC9_9HYPH</name>
<dbReference type="Proteomes" id="UP000190092">
    <property type="component" value="Unassembled WGS sequence"/>
</dbReference>
<dbReference type="OrthoDB" id="9814110at2"/>
<dbReference type="InterPro" id="IPR006543">
    <property type="entry name" value="Histidinol-phos"/>
</dbReference>
<dbReference type="GO" id="GO:0005975">
    <property type="term" value="P:carbohydrate metabolic process"/>
    <property type="evidence" value="ECO:0007669"/>
    <property type="project" value="InterPro"/>
</dbReference>
<dbReference type="PANTHER" id="PTHR42891">
    <property type="entry name" value="D-GLYCERO-BETA-D-MANNO-HEPTOSE-1,7-BISPHOSPHATE 7-PHOSPHATASE"/>
    <property type="match status" value="1"/>
</dbReference>
<dbReference type="InterPro" id="IPR036412">
    <property type="entry name" value="HAD-like_sf"/>
</dbReference>
<evidence type="ECO:0000313" key="10">
    <source>
        <dbReference type="Proteomes" id="UP000190092"/>
    </source>
</evidence>
<evidence type="ECO:0000256" key="1">
    <source>
        <dbReference type="ARBA" id="ARBA00004496"/>
    </source>
</evidence>
<dbReference type="SUPFAM" id="SSF53448">
    <property type="entry name" value="Nucleotide-diphospho-sugar transferases"/>
    <property type="match status" value="1"/>
</dbReference>
<comment type="similarity">
    <text evidence="2">Belongs to the GmhB family.</text>
</comment>
<dbReference type="CDD" id="cd07503">
    <property type="entry name" value="HAD_HisB-N"/>
    <property type="match status" value="1"/>
</dbReference>
<dbReference type="Gene3D" id="3.40.50.1000">
    <property type="entry name" value="HAD superfamily/HAD-like"/>
    <property type="match status" value="1"/>
</dbReference>
<keyword evidence="6" id="KW-0119">Carbohydrate metabolism</keyword>
<keyword evidence="5" id="KW-0378">Hydrolase</keyword>
<dbReference type="EMBL" id="FUWJ01000001">
    <property type="protein sequence ID" value="SJZ42487.1"/>
    <property type="molecule type" value="Genomic_DNA"/>
</dbReference>
<accession>A0A1T4KJC9</accession>
<keyword evidence="3" id="KW-0963">Cytoplasm</keyword>
<reference evidence="10" key="1">
    <citation type="submission" date="2017-02" db="EMBL/GenBank/DDBJ databases">
        <authorList>
            <person name="Varghese N."/>
            <person name="Submissions S."/>
        </authorList>
    </citation>
    <scope>NUCLEOTIDE SEQUENCE [LARGE SCALE GENOMIC DNA]</scope>
    <source>
        <strain evidence="10">ATCC 27094</strain>
    </source>
</reference>
<dbReference type="NCBIfam" id="TIGR01656">
    <property type="entry name" value="Histidinol-ppas"/>
    <property type="match status" value="1"/>
</dbReference>
<evidence type="ECO:0000256" key="3">
    <source>
        <dbReference type="ARBA" id="ARBA00022490"/>
    </source>
</evidence>
<dbReference type="InterPro" id="IPR005835">
    <property type="entry name" value="NTP_transferase_dom"/>
</dbReference>
<evidence type="ECO:0000256" key="4">
    <source>
        <dbReference type="ARBA" id="ARBA00022723"/>
    </source>
</evidence>
<dbReference type="AlphaFoldDB" id="A0A1T4KJC9"/>
<evidence type="ECO:0000259" key="8">
    <source>
        <dbReference type="Pfam" id="PF00483"/>
    </source>
</evidence>
<evidence type="ECO:0000256" key="2">
    <source>
        <dbReference type="ARBA" id="ARBA00005628"/>
    </source>
</evidence>
<organism evidence="9 10">
    <name type="scientific">Enhydrobacter aerosaccus</name>
    <dbReference type="NCBI Taxonomy" id="225324"/>
    <lineage>
        <taxon>Bacteria</taxon>
        <taxon>Pseudomonadati</taxon>
        <taxon>Pseudomonadota</taxon>
        <taxon>Alphaproteobacteria</taxon>
        <taxon>Hyphomicrobiales</taxon>
        <taxon>Enhydrobacter</taxon>
    </lineage>
</organism>